<dbReference type="Proteomes" id="UP000242427">
    <property type="component" value="Unassembled WGS sequence"/>
</dbReference>
<reference evidence="1 2" key="1">
    <citation type="submission" date="2018-03" db="EMBL/GenBank/DDBJ databases">
        <title>Chitinolytic properties of Streptosporangium nondiastaticum TBG75A20.</title>
        <authorList>
            <person name="Gayathri V."/>
            <person name="Shiburaj S."/>
        </authorList>
    </citation>
    <scope>NUCLEOTIDE SEQUENCE [LARGE SCALE GENOMIC DNA]</scope>
    <source>
        <strain evidence="1 2">TBG75A20</strain>
    </source>
</reference>
<keyword evidence="2" id="KW-1185">Reference proteome</keyword>
<accession>A0A9X7JUS3</accession>
<organism evidence="1 2">
    <name type="scientific">Streptosporangium nondiastaticum</name>
    <dbReference type="NCBI Taxonomy" id="35764"/>
    <lineage>
        <taxon>Bacteria</taxon>
        <taxon>Bacillati</taxon>
        <taxon>Actinomycetota</taxon>
        <taxon>Actinomycetes</taxon>
        <taxon>Streptosporangiales</taxon>
        <taxon>Streptosporangiaceae</taxon>
        <taxon>Streptosporangium</taxon>
    </lineage>
</organism>
<evidence type="ECO:0000313" key="1">
    <source>
        <dbReference type="EMBL" id="PSJ30133.1"/>
    </source>
</evidence>
<dbReference type="OrthoDB" id="7671932at2"/>
<evidence type="ECO:0008006" key="3">
    <source>
        <dbReference type="Google" id="ProtNLM"/>
    </source>
</evidence>
<sequence>MPCRTLPRLLCGRPVPGPYSHLTPHPRQPLRSRHVHGSAARRARFGTLVLVVTTVVSALAGPAWARGAKDVPGPLGHTATAEFFCDIPAERDIAVTRKVYEVGQRRGVSDKVMLAGFETGWVESRMNNLNCGDRDSLGVFQQRPSQGWCNPDQCLDVDYAANKFFEVAQQMEPKWDTAGELAQAVQRSAYPERYPRAEGVARELMAEAFQPYGTIGAKYAGLGGQGGPLGLPVRAEENAALGGRFQLFQNGIVIWHPDVAYAIYGDILKKFWDTNSEQRWGFPTMDEADAAQAPDGTRGRFQFFERGLFLWSQPTGAHPVHGAIYDAFHAAGHERALGYPVTDEMDEAGGKAQKFQKATIHWSAARGAWITNN</sequence>
<name>A0A9X7JUS3_9ACTN</name>
<dbReference type="Pfam" id="PF08310">
    <property type="entry name" value="LGFP"/>
    <property type="match status" value="3"/>
</dbReference>
<comment type="caution">
    <text evidence="1">The sequence shown here is derived from an EMBL/GenBank/DDBJ whole genome shotgun (WGS) entry which is preliminary data.</text>
</comment>
<evidence type="ECO:0000313" key="2">
    <source>
        <dbReference type="Proteomes" id="UP000242427"/>
    </source>
</evidence>
<dbReference type="AlphaFoldDB" id="A0A9X7JUS3"/>
<gene>
    <name evidence="1" type="ORF">B7P34_03825</name>
</gene>
<dbReference type="EMBL" id="PXWG01000004">
    <property type="protein sequence ID" value="PSJ30133.1"/>
    <property type="molecule type" value="Genomic_DNA"/>
</dbReference>
<protein>
    <recommendedName>
        <fullName evidence="3">LGFP repeat-containing protein</fullName>
    </recommendedName>
</protein>
<dbReference type="InterPro" id="IPR013207">
    <property type="entry name" value="LGFP"/>
</dbReference>
<proteinExistence type="predicted"/>